<protein>
    <recommendedName>
        <fullName evidence="2">Methyltransferase type 11 domain-containing protein</fullName>
    </recommendedName>
</protein>
<sequence>MAMKSVLSLLSVILLCSNSFAQLDVTALERAMANPDRPAADKERDASRQAPAVLNFLGLEEGNTVLDISAAAGWYTEVLSYAAGSSGKVYMQNNPGGRNEEAASARAARFSNVEQLGLISDLPAGSVDFAITALNLHDWHNIWRGNSDPATAQNILGQVMSALKSGGILGVIDHEGTPGADNGSLHRISYDETVKAVLASGFVLVGSSDILDNEADDQSVSPFDASLGRNTDRLVLKFMKL</sequence>
<name>A0A381R153_9ZZZZ</name>
<gene>
    <name evidence="1" type="ORF">METZ01_LOCUS38309</name>
</gene>
<dbReference type="Gene3D" id="3.40.50.150">
    <property type="entry name" value="Vaccinia Virus protein VP39"/>
    <property type="match status" value="1"/>
</dbReference>
<accession>A0A381R153</accession>
<dbReference type="EMBL" id="UINC01001637">
    <property type="protein sequence ID" value="SUZ85455.1"/>
    <property type="molecule type" value="Genomic_DNA"/>
</dbReference>
<reference evidence="1" key="1">
    <citation type="submission" date="2018-05" db="EMBL/GenBank/DDBJ databases">
        <authorList>
            <person name="Lanie J.A."/>
            <person name="Ng W.-L."/>
            <person name="Kazmierczak K.M."/>
            <person name="Andrzejewski T.M."/>
            <person name="Davidsen T.M."/>
            <person name="Wayne K.J."/>
            <person name="Tettelin H."/>
            <person name="Glass J.I."/>
            <person name="Rusch D."/>
            <person name="Podicherti R."/>
            <person name="Tsui H.-C.T."/>
            <person name="Winkler M.E."/>
        </authorList>
    </citation>
    <scope>NUCLEOTIDE SEQUENCE</scope>
</reference>
<dbReference type="AlphaFoldDB" id="A0A381R153"/>
<organism evidence="1">
    <name type="scientific">marine metagenome</name>
    <dbReference type="NCBI Taxonomy" id="408172"/>
    <lineage>
        <taxon>unclassified sequences</taxon>
        <taxon>metagenomes</taxon>
        <taxon>ecological metagenomes</taxon>
    </lineage>
</organism>
<dbReference type="SUPFAM" id="SSF53335">
    <property type="entry name" value="S-adenosyl-L-methionine-dependent methyltransferases"/>
    <property type="match status" value="1"/>
</dbReference>
<proteinExistence type="predicted"/>
<evidence type="ECO:0000313" key="1">
    <source>
        <dbReference type="EMBL" id="SUZ85455.1"/>
    </source>
</evidence>
<dbReference type="InterPro" id="IPR029063">
    <property type="entry name" value="SAM-dependent_MTases_sf"/>
</dbReference>
<evidence type="ECO:0008006" key="2">
    <source>
        <dbReference type="Google" id="ProtNLM"/>
    </source>
</evidence>